<dbReference type="InterPro" id="IPR000462">
    <property type="entry name" value="CDP-OH_P_trans"/>
</dbReference>
<comment type="caution">
    <text evidence="5">The sequence shown here is derived from an EMBL/GenBank/DDBJ whole genome shotgun (WGS) entry which is preliminary data.</text>
</comment>
<gene>
    <name evidence="5" type="ORF">A2840_00305</name>
</gene>
<evidence type="ECO:0000313" key="6">
    <source>
        <dbReference type="Proteomes" id="UP000178385"/>
    </source>
</evidence>
<evidence type="ECO:0000256" key="2">
    <source>
        <dbReference type="ARBA" id="ARBA00022679"/>
    </source>
</evidence>
<dbReference type="GO" id="GO:0008654">
    <property type="term" value="P:phospholipid biosynthetic process"/>
    <property type="evidence" value="ECO:0007669"/>
    <property type="project" value="InterPro"/>
</dbReference>
<evidence type="ECO:0000313" key="5">
    <source>
        <dbReference type="EMBL" id="OGY47093.1"/>
    </source>
</evidence>
<name>A0A1G1Y432_9BACT</name>
<dbReference type="PIRSF" id="PIRSF000847">
    <property type="entry name" value="Phos_ph_gly_syn"/>
    <property type="match status" value="1"/>
</dbReference>
<keyword evidence="4" id="KW-1133">Transmembrane helix</keyword>
<dbReference type="InterPro" id="IPR043130">
    <property type="entry name" value="CDP-OH_PTrfase_TM_dom"/>
</dbReference>
<keyword evidence="4" id="KW-0812">Transmembrane</keyword>
<keyword evidence="2 3" id="KW-0808">Transferase</keyword>
<evidence type="ECO:0000256" key="3">
    <source>
        <dbReference type="RuleBase" id="RU003750"/>
    </source>
</evidence>
<dbReference type="InterPro" id="IPR048254">
    <property type="entry name" value="CDP_ALCOHOL_P_TRANSF_CS"/>
</dbReference>
<comment type="similarity">
    <text evidence="1 3">Belongs to the CDP-alcohol phosphatidyltransferase class-I family.</text>
</comment>
<dbReference type="AlphaFoldDB" id="A0A1G1Y432"/>
<dbReference type="GO" id="GO:0008444">
    <property type="term" value="F:CDP-diacylglycerol-glycerol-3-phosphate 3-phosphatidyltransferase activity"/>
    <property type="evidence" value="ECO:0007669"/>
    <property type="project" value="InterPro"/>
</dbReference>
<evidence type="ECO:0008006" key="7">
    <source>
        <dbReference type="Google" id="ProtNLM"/>
    </source>
</evidence>
<protein>
    <recommendedName>
        <fullName evidence="7">CDP-diacylglycerol--glycerol-3-phosphate 3-phosphatidyltransferase</fullName>
    </recommendedName>
</protein>
<feature type="transmembrane region" description="Helical" evidence="4">
    <location>
        <begin position="93"/>
        <end position="115"/>
    </location>
</feature>
<evidence type="ECO:0000256" key="4">
    <source>
        <dbReference type="SAM" id="Phobius"/>
    </source>
</evidence>
<keyword evidence="4" id="KW-0472">Membrane</keyword>
<dbReference type="EMBL" id="MHIG01000015">
    <property type="protein sequence ID" value="OGY47093.1"/>
    <property type="molecule type" value="Genomic_DNA"/>
</dbReference>
<reference evidence="5 6" key="1">
    <citation type="journal article" date="2016" name="Nat. Commun.">
        <title>Thousands of microbial genomes shed light on interconnected biogeochemical processes in an aquifer system.</title>
        <authorList>
            <person name="Anantharaman K."/>
            <person name="Brown C.T."/>
            <person name="Hug L.A."/>
            <person name="Sharon I."/>
            <person name="Castelle C.J."/>
            <person name="Probst A.J."/>
            <person name="Thomas B.C."/>
            <person name="Singh A."/>
            <person name="Wilkins M.J."/>
            <person name="Karaoz U."/>
            <person name="Brodie E.L."/>
            <person name="Williams K.H."/>
            <person name="Hubbard S.S."/>
            <person name="Banfield J.F."/>
        </authorList>
    </citation>
    <scope>NUCLEOTIDE SEQUENCE [LARGE SCALE GENOMIC DNA]</scope>
</reference>
<organism evidence="5 6">
    <name type="scientific">Candidatus Buchananbacteria bacterium RIFCSPHIGHO2_01_FULL_47_11b</name>
    <dbReference type="NCBI Taxonomy" id="1797537"/>
    <lineage>
        <taxon>Bacteria</taxon>
        <taxon>Candidatus Buchananiibacteriota</taxon>
    </lineage>
</organism>
<evidence type="ECO:0000256" key="1">
    <source>
        <dbReference type="ARBA" id="ARBA00010441"/>
    </source>
</evidence>
<dbReference type="Proteomes" id="UP000178385">
    <property type="component" value="Unassembled WGS sequence"/>
</dbReference>
<feature type="transmembrane region" description="Helical" evidence="4">
    <location>
        <begin position="38"/>
        <end position="61"/>
    </location>
</feature>
<dbReference type="PROSITE" id="PS00379">
    <property type="entry name" value="CDP_ALCOHOL_P_TRANSF"/>
    <property type="match status" value="1"/>
</dbReference>
<accession>A0A1G1Y432</accession>
<dbReference type="InterPro" id="IPR004570">
    <property type="entry name" value="Phosphatidylglycerol_P_synth"/>
</dbReference>
<feature type="transmembrane region" description="Helical" evidence="4">
    <location>
        <begin position="121"/>
        <end position="142"/>
    </location>
</feature>
<proteinExistence type="inferred from homology"/>
<dbReference type="GO" id="GO:0016020">
    <property type="term" value="C:membrane"/>
    <property type="evidence" value="ECO:0007669"/>
    <property type="project" value="InterPro"/>
</dbReference>
<dbReference type="Gene3D" id="1.20.120.1760">
    <property type="match status" value="1"/>
</dbReference>
<dbReference type="Pfam" id="PF01066">
    <property type="entry name" value="CDP-OH_P_transf"/>
    <property type="match status" value="1"/>
</dbReference>
<sequence length="167" mass="18608">MLVIILCLTDALDGQIARRFNAVTSDGKHADPLADKALVLLFLVPIARGNVHFLPIFMLLLRDYLVTSMRDVASRHGDTISARFSGKIKTVFAFPYLLLSLVTRAPDSTLLASYFSPLEPIVGPIGWLFITIIVWSGVDYYCDFRKRGYELPGFALITELTVTNRKG</sequence>